<feature type="transmembrane region" description="Helical" evidence="1">
    <location>
        <begin position="215"/>
        <end position="233"/>
    </location>
</feature>
<dbReference type="GO" id="GO:0043596">
    <property type="term" value="C:nuclear replication fork"/>
    <property type="evidence" value="ECO:0007669"/>
    <property type="project" value="TreeGrafter"/>
</dbReference>
<dbReference type="InterPro" id="IPR015411">
    <property type="entry name" value="Rep_factor_Mcm10_C"/>
</dbReference>
<feature type="transmembrane region" description="Helical" evidence="1">
    <location>
        <begin position="269"/>
        <end position="290"/>
    </location>
</feature>
<evidence type="ECO:0000313" key="3">
    <source>
        <dbReference type="EMBL" id="KAI6649356.1"/>
    </source>
</evidence>
<keyword evidence="1" id="KW-1133">Transmembrane helix</keyword>
<sequence length="631" mass="72799">MLSNSTIEHNNITIAYYVAGLINRGVNAVCGPVVAITAFLLLILSFCWSLYLLTGVIKGFRKKERYINRDMKEEVIESILKNKKNNRIKNFILFAICVSECTFIVSLLAFSSTHYLRDKDDIIPKKLFSSSFHKISFTFSDSLYSTWARFQSTVCFNFFLFLILLIRILTQYMANCYSFFHSNYSLKFQFIRSVVMLIALTFIGTFQITIFLYRILYNIQIIYEFILFLRASTNLRKVLYKRFFDAKVHENQSPHVIAYYKRAHTEYRITSVLLALALLGHIASMCILSLHQLIVTVLYQPGKLGDILIGHDLDITYIDLPISLKLYDILISSLIEISFTLETYYINMNEISLLINEIDKEMNPVPVQSSTKSLNKVSVKSETSNHKIHTINQHNATRSTYNPGVNRTSERFLQSNMKRPSSYITPTAKRGKLSSKSFSGINSKIKIKPILPNNPNESVKTISRKRMDEIKQMKCNQSQSSQGNESSVPSEFTEIINSKSKYNWIVEEEKMAELENNIAILQKQESKIDFMKTLTDVKVTLITCTVCNYTSEKVLKKCTERYHTLTRKRVTKSYFVCKDCDYMKTVYNSSYPKSMCEGCGSVQFIKSRLPINTKGKQEELLVRGFEERSLI</sequence>
<accession>A0AAV7JKQ7</accession>
<comment type="caution">
    <text evidence="3">The sequence shown here is derived from an EMBL/GenBank/DDBJ whole genome shotgun (WGS) entry which is preliminary data.</text>
</comment>
<feature type="domain" description="Replication factor Mcm10 C-terminal" evidence="2">
    <location>
        <begin position="351"/>
        <end position="629"/>
    </location>
</feature>
<gene>
    <name evidence="3" type="ORF">LOD99_11722</name>
</gene>
<keyword evidence="1" id="KW-0472">Membrane</keyword>
<dbReference type="PANTHER" id="PTHR13454:SF11">
    <property type="entry name" value="PROTEIN MCM10 HOMOLOG"/>
    <property type="match status" value="1"/>
</dbReference>
<dbReference type="InterPro" id="IPR040184">
    <property type="entry name" value="Mcm10"/>
</dbReference>
<feature type="transmembrane region" description="Helical" evidence="1">
    <location>
        <begin position="33"/>
        <end position="53"/>
    </location>
</feature>
<keyword evidence="1" id="KW-0812">Transmembrane</keyword>
<evidence type="ECO:0000313" key="4">
    <source>
        <dbReference type="Proteomes" id="UP001165289"/>
    </source>
</evidence>
<feature type="transmembrane region" description="Helical" evidence="1">
    <location>
        <begin position="190"/>
        <end position="209"/>
    </location>
</feature>
<keyword evidence="4" id="KW-1185">Reference proteome</keyword>
<dbReference type="GO" id="GO:0003688">
    <property type="term" value="F:DNA replication origin binding"/>
    <property type="evidence" value="ECO:0007669"/>
    <property type="project" value="TreeGrafter"/>
</dbReference>
<dbReference type="GO" id="GO:0003697">
    <property type="term" value="F:single-stranded DNA binding"/>
    <property type="evidence" value="ECO:0007669"/>
    <property type="project" value="InterPro"/>
</dbReference>
<proteinExistence type="predicted"/>
<dbReference type="EMBL" id="JAKMXF010000321">
    <property type="protein sequence ID" value="KAI6649356.1"/>
    <property type="molecule type" value="Genomic_DNA"/>
</dbReference>
<evidence type="ECO:0000259" key="2">
    <source>
        <dbReference type="SMART" id="SM01280"/>
    </source>
</evidence>
<organism evidence="3 4">
    <name type="scientific">Oopsacas minuta</name>
    <dbReference type="NCBI Taxonomy" id="111878"/>
    <lineage>
        <taxon>Eukaryota</taxon>
        <taxon>Metazoa</taxon>
        <taxon>Porifera</taxon>
        <taxon>Hexactinellida</taxon>
        <taxon>Hexasterophora</taxon>
        <taxon>Lyssacinosida</taxon>
        <taxon>Leucopsacidae</taxon>
        <taxon>Oopsacas</taxon>
    </lineage>
</organism>
<feature type="transmembrane region" description="Helical" evidence="1">
    <location>
        <begin position="91"/>
        <end position="110"/>
    </location>
</feature>
<protein>
    <submittedName>
        <fullName evidence="3">Protein MCM10-like</fullName>
    </submittedName>
</protein>
<reference evidence="3 4" key="1">
    <citation type="journal article" date="2023" name="BMC Biol.">
        <title>The compact genome of the sponge Oopsacas minuta (Hexactinellida) is lacking key metazoan core genes.</title>
        <authorList>
            <person name="Santini S."/>
            <person name="Schenkelaars Q."/>
            <person name="Jourda C."/>
            <person name="Duchesne M."/>
            <person name="Belahbib H."/>
            <person name="Rocher C."/>
            <person name="Selva M."/>
            <person name="Riesgo A."/>
            <person name="Vervoort M."/>
            <person name="Leys S.P."/>
            <person name="Kodjabachian L."/>
            <person name="Le Bivic A."/>
            <person name="Borchiellini C."/>
            <person name="Claverie J.M."/>
            <person name="Renard E."/>
        </authorList>
    </citation>
    <scope>NUCLEOTIDE SEQUENCE [LARGE SCALE GENOMIC DNA]</scope>
    <source>
        <strain evidence="3">SPO-2</strain>
    </source>
</reference>
<dbReference type="GO" id="GO:0006270">
    <property type="term" value="P:DNA replication initiation"/>
    <property type="evidence" value="ECO:0007669"/>
    <property type="project" value="InterPro"/>
</dbReference>
<dbReference type="PANTHER" id="PTHR13454">
    <property type="entry name" value="PROTEIN MCM10 HOMOLOG"/>
    <property type="match status" value="1"/>
</dbReference>
<dbReference type="Proteomes" id="UP001165289">
    <property type="component" value="Unassembled WGS sequence"/>
</dbReference>
<feature type="transmembrane region" description="Helical" evidence="1">
    <location>
        <begin position="150"/>
        <end position="169"/>
    </location>
</feature>
<evidence type="ECO:0000256" key="1">
    <source>
        <dbReference type="SAM" id="Phobius"/>
    </source>
</evidence>
<dbReference type="SMART" id="SM01280">
    <property type="entry name" value="Mcm10"/>
    <property type="match status" value="1"/>
</dbReference>
<name>A0AAV7JKQ7_9METZ</name>
<dbReference type="Pfam" id="PF24863">
    <property type="entry name" value="zf-CCCH_Mcm10"/>
    <property type="match status" value="1"/>
</dbReference>
<dbReference type="AlphaFoldDB" id="A0AAV7JKQ7"/>